<proteinExistence type="predicted"/>
<keyword evidence="4" id="KW-1185">Reference proteome</keyword>
<evidence type="ECO:0000313" key="3">
    <source>
        <dbReference type="EMBL" id="TWW11535.1"/>
    </source>
</evidence>
<dbReference type="InterPro" id="IPR019301">
    <property type="entry name" value="Flagellar_prot_FlgJ_N"/>
</dbReference>
<keyword evidence="3" id="KW-0969">Cilium</keyword>
<keyword evidence="3" id="KW-0966">Cell projection</keyword>
<dbReference type="AlphaFoldDB" id="A0A5C6MBP1"/>
<keyword evidence="3" id="KW-0282">Flagellum</keyword>
<evidence type="ECO:0000259" key="2">
    <source>
        <dbReference type="Pfam" id="PF10135"/>
    </source>
</evidence>
<sequence>MSSAIGPSKGALDAGLSLGRMQAERSQDTGVAGNARAASDREDIKKVANEFESLFLNIVMKAMRNTVQKSGLIDGGNAEEIYKSMLDEEYTKMMAAQRTTGIANQIEDFMLRSQGLLGADQASGKAAGGVGIRAYQNATLQNAAKSATMDIERSLRSKAI</sequence>
<comment type="caution">
    <text evidence="3">The sequence shown here is derived from an EMBL/GenBank/DDBJ whole genome shotgun (WGS) entry which is preliminary data.</text>
</comment>
<reference evidence="3 4" key="2">
    <citation type="submission" date="2019-08" db="EMBL/GenBank/DDBJ databases">
        <authorList>
            <person name="Henke P."/>
        </authorList>
    </citation>
    <scope>NUCLEOTIDE SEQUENCE [LARGE SCALE GENOMIC DNA]</scope>
    <source>
        <strain evidence="3">Phe10_nw2017</strain>
    </source>
</reference>
<feature type="region of interest" description="Disordered" evidence="1">
    <location>
        <begin position="16"/>
        <end position="38"/>
    </location>
</feature>
<reference evidence="3 4" key="1">
    <citation type="submission" date="2019-08" db="EMBL/GenBank/DDBJ databases">
        <title>100 year-old enigma solved: identification of Planctomyces bekefii, the type genus and species of the phylum Planctomycetes.</title>
        <authorList>
            <person name="Svetlana D.N."/>
            <person name="Overmann J."/>
        </authorList>
    </citation>
    <scope>NUCLEOTIDE SEQUENCE [LARGE SCALE GENOMIC DNA]</scope>
    <source>
        <strain evidence="3">Phe10_nw2017</strain>
    </source>
</reference>
<dbReference type="Proteomes" id="UP000321083">
    <property type="component" value="Unassembled WGS sequence"/>
</dbReference>
<name>A0A5C6MBP1_9PLAN</name>
<evidence type="ECO:0000256" key="1">
    <source>
        <dbReference type="SAM" id="MobiDB-lite"/>
    </source>
</evidence>
<dbReference type="Pfam" id="PF10135">
    <property type="entry name" value="Rod-binding"/>
    <property type="match status" value="1"/>
</dbReference>
<gene>
    <name evidence="3" type="ORF">E3A20_04580</name>
</gene>
<protein>
    <submittedName>
        <fullName evidence="3">Flagellar rod assembly protein</fullName>
    </submittedName>
</protein>
<dbReference type="EMBL" id="SRHE01000054">
    <property type="protein sequence ID" value="TWW11535.1"/>
    <property type="molecule type" value="Genomic_DNA"/>
</dbReference>
<evidence type="ECO:0000313" key="4">
    <source>
        <dbReference type="Proteomes" id="UP000321083"/>
    </source>
</evidence>
<accession>A0A5C6MBP1</accession>
<feature type="domain" description="Flagellar protein FlgJ N-terminal" evidence="2">
    <location>
        <begin position="61"/>
        <end position="107"/>
    </location>
</feature>
<organism evidence="3 4">
    <name type="scientific">Planctomyces bekefii</name>
    <dbReference type="NCBI Taxonomy" id="1653850"/>
    <lineage>
        <taxon>Bacteria</taxon>
        <taxon>Pseudomonadati</taxon>
        <taxon>Planctomycetota</taxon>
        <taxon>Planctomycetia</taxon>
        <taxon>Planctomycetales</taxon>
        <taxon>Planctomycetaceae</taxon>
        <taxon>Planctomyces</taxon>
    </lineage>
</organism>